<sequence>MCANNAFCEDSRRIEAVRSLMVHHKWETSGVSFEESGSLVLIKRDGKVIGYNVNTSVWEPTPVSKMDLSKVTSIAYGYNRPNITDDWFTLKDKTIISVWSSVYLKHTQRERRYSHFVPISTDAGFTETNDEHQFGGGCMCSLALRFYAGEKIILELKGHMHKSSIIDFGMKNEVLHTLVKQRMMKINQSRRAMQSKVPDSEVNSSGEEPDPFADE</sequence>
<proteinExistence type="predicted"/>
<organism evidence="2">
    <name type="scientific">Oceaniferula spumae</name>
    <dbReference type="NCBI Taxonomy" id="2979115"/>
    <lineage>
        <taxon>Bacteria</taxon>
        <taxon>Pseudomonadati</taxon>
        <taxon>Verrucomicrobiota</taxon>
        <taxon>Verrucomicrobiia</taxon>
        <taxon>Verrucomicrobiales</taxon>
        <taxon>Verrucomicrobiaceae</taxon>
        <taxon>Oceaniferula</taxon>
    </lineage>
</organism>
<evidence type="ECO:0000313" key="2">
    <source>
        <dbReference type="EMBL" id="BDS07372.1"/>
    </source>
</evidence>
<reference evidence="2" key="1">
    <citation type="submission" date="2024-07" db="EMBL/GenBank/DDBJ databases">
        <title>Complete genome sequence of Verrucomicrobiaceae bacterium NT6N.</title>
        <authorList>
            <person name="Huang C."/>
            <person name="Takami H."/>
            <person name="Hamasaki K."/>
        </authorList>
    </citation>
    <scope>NUCLEOTIDE SEQUENCE</scope>
    <source>
        <strain evidence="2">NT6N</strain>
    </source>
</reference>
<gene>
    <name evidence="2" type="ORF">NT6N_24120</name>
</gene>
<evidence type="ECO:0000256" key="1">
    <source>
        <dbReference type="SAM" id="MobiDB-lite"/>
    </source>
</evidence>
<protein>
    <submittedName>
        <fullName evidence="2">Uncharacterized protein</fullName>
    </submittedName>
</protein>
<dbReference type="EMBL" id="AP026866">
    <property type="protein sequence ID" value="BDS07372.1"/>
    <property type="molecule type" value="Genomic_DNA"/>
</dbReference>
<dbReference type="KEGG" id="osu:NT6N_24120"/>
<name>A0AAT9FMM5_9BACT</name>
<dbReference type="AlphaFoldDB" id="A0AAT9FMM5"/>
<feature type="region of interest" description="Disordered" evidence="1">
    <location>
        <begin position="189"/>
        <end position="215"/>
    </location>
</feature>
<accession>A0AAT9FMM5</accession>